<evidence type="ECO:0000259" key="2">
    <source>
        <dbReference type="Pfam" id="PF26180"/>
    </source>
</evidence>
<feature type="compositionally biased region" description="Acidic residues" evidence="1">
    <location>
        <begin position="213"/>
        <end position="222"/>
    </location>
</feature>
<dbReference type="Gene3D" id="3.30.460.10">
    <property type="entry name" value="Beta Polymerase, domain 2"/>
    <property type="match status" value="1"/>
</dbReference>
<keyword evidence="4" id="KW-1185">Reference proteome</keyword>
<feature type="region of interest" description="Disordered" evidence="1">
    <location>
        <begin position="173"/>
        <end position="222"/>
    </location>
</feature>
<feature type="region of interest" description="Disordered" evidence="1">
    <location>
        <begin position="556"/>
        <end position="591"/>
    </location>
</feature>
<dbReference type="InterPro" id="IPR043519">
    <property type="entry name" value="NT_sf"/>
</dbReference>
<feature type="compositionally biased region" description="Gly residues" evidence="1">
    <location>
        <begin position="574"/>
        <end position="583"/>
    </location>
</feature>
<protein>
    <recommendedName>
        <fullName evidence="2">PAP/OAS1 substrate-binding-related domain-containing protein</fullName>
    </recommendedName>
</protein>
<reference evidence="3" key="1">
    <citation type="submission" date="2020-11" db="EMBL/GenBank/DDBJ databases">
        <title>Chlorella ohadii genome sequencing and assembly.</title>
        <authorList>
            <person name="Murik O."/>
            <person name="Treves H."/>
            <person name="Kedem I."/>
            <person name="Shotland Y."/>
            <person name="Kaplan A."/>
        </authorList>
    </citation>
    <scope>NUCLEOTIDE SEQUENCE</scope>
    <source>
        <strain evidence="3">1</strain>
    </source>
</reference>
<feature type="compositionally biased region" description="Basic and acidic residues" evidence="1">
    <location>
        <begin position="109"/>
        <end position="128"/>
    </location>
</feature>
<evidence type="ECO:0000313" key="4">
    <source>
        <dbReference type="Proteomes" id="UP001205105"/>
    </source>
</evidence>
<comment type="caution">
    <text evidence="3">The sequence shown here is derived from an EMBL/GenBank/DDBJ whole genome shotgun (WGS) entry which is preliminary data.</text>
</comment>
<evidence type="ECO:0000256" key="1">
    <source>
        <dbReference type="SAM" id="MobiDB-lite"/>
    </source>
</evidence>
<organism evidence="3 4">
    <name type="scientific">Chlorella ohadii</name>
    <dbReference type="NCBI Taxonomy" id="2649997"/>
    <lineage>
        <taxon>Eukaryota</taxon>
        <taxon>Viridiplantae</taxon>
        <taxon>Chlorophyta</taxon>
        <taxon>core chlorophytes</taxon>
        <taxon>Trebouxiophyceae</taxon>
        <taxon>Chlorellales</taxon>
        <taxon>Chlorellaceae</taxon>
        <taxon>Chlorella clade</taxon>
        <taxon>Chlorella</taxon>
    </lineage>
</organism>
<sequence length="866" mass="92833">MKCQAEGAPAVAALRKRLSAAMHALAAGRQANPNAPGSLIVEFKAATQGCRRSHKRSGSRPFKLAMALWAASRPLRLAIVTHAAEGGNVSRRRSQRLNQQGRTRQQGRSLEEMLQEREARAAEQQRVQDEDELALLAAIAEEEQGAGKAEEEDGPTPQDQAMRDLVQRLRQWPPEEQQQEQEPPPAEQGPAGDAAASGASAAAAAAAPADTEPAGDDIEEEDPALPPIDVVEADYILEEQMGQLGGPTPPPGMQPPAPSRQAMALLAIMQAGEDVEEAIAQHRDDIDEKMLRLLERRMRAAQQLEQEAQQDVLEGLQLLHRRLKAEIERQQAPPSLRLLDELLNILDPAGTGLTPSSAERAERRRQATVRLRAAFAGGMTAEADVLSLAAQLSGSAGSQLADQLVAEPLDPNRFMADCTELLVAAQEQQRQVAAYLQQLPEVSSGEDEEAAGRAAAQRAHLEGLLQERQAAAALVEESTAALAASSRLDALLAAIQPSPSSEFRRLTIAHFIVGVIKRCFQPHHQVEAFMFGSVPLRAVLPDGDIDISVFAVAEGNGSQSSGSSSTASAAGSEPEGGGGGGAGAAPPPPPAAPLRDTWASQLLRALEREASRPDAAFKIRDVQIIQAEVKLVKCVVADVVVDVSFDTVGGLCTVAFLEAADRRIGRQHLFKRSILLLKAWCYYESRLLGAHHGLISSYALEVLVLYIFNQYHAELHTPLDGPLPLAELHSPRVDLSAMPGGATPLLDDAFMQEVLERYSVAQYLPQHAQHGHHGGHSGQGGAAPPAGSPGGPAGSRPLVAPHFPLKHLNIVDPLLPGNNLGRSVSKASYSRVKKALALGSRTLEEALLRVRRDWLWLQLITSQPWL</sequence>
<dbReference type="InterPro" id="IPR058921">
    <property type="entry name" value="PAP/OAS1-rel"/>
</dbReference>
<dbReference type="SUPFAM" id="SSF81631">
    <property type="entry name" value="PAP/OAS1 substrate-binding domain"/>
    <property type="match status" value="1"/>
</dbReference>
<dbReference type="InterPro" id="IPR058920">
    <property type="entry name" value="PAP-OAS1-bd-rel"/>
</dbReference>
<feature type="domain" description="PAP/OAS1 substrate-binding-related" evidence="2">
    <location>
        <begin position="801"/>
        <end position="849"/>
    </location>
</feature>
<gene>
    <name evidence="3" type="ORF">COHA_007411</name>
</gene>
<dbReference type="PANTHER" id="PTHR45979:SF30">
    <property type="entry name" value="NUCLEOTIDYLTRANSFERASE"/>
    <property type="match status" value="1"/>
</dbReference>
<feature type="domain" description="PAP/OAS1 substrate-binding-related" evidence="2">
    <location>
        <begin position="664"/>
        <end position="720"/>
    </location>
</feature>
<dbReference type="PANTHER" id="PTHR45979">
    <property type="entry name" value="PAP/OAS1 SUBSTRATE-BINDING DOMAIN SUPERFAMILY"/>
    <property type="match status" value="1"/>
</dbReference>
<dbReference type="SUPFAM" id="SSF81301">
    <property type="entry name" value="Nucleotidyltransferase"/>
    <property type="match status" value="1"/>
</dbReference>
<feature type="compositionally biased region" description="Low complexity" evidence="1">
    <location>
        <begin position="556"/>
        <end position="573"/>
    </location>
</feature>
<feature type="compositionally biased region" description="Polar residues" evidence="1">
    <location>
        <begin position="96"/>
        <end position="108"/>
    </location>
</feature>
<dbReference type="EMBL" id="JADXDR010000118">
    <property type="protein sequence ID" value="KAI7838796.1"/>
    <property type="molecule type" value="Genomic_DNA"/>
</dbReference>
<dbReference type="Gene3D" id="1.10.1410.10">
    <property type="match status" value="1"/>
</dbReference>
<name>A0AAD5DKX9_9CHLO</name>
<feature type="region of interest" description="Disordered" evidence="1">
    <location>
        <begin position="88"/>
        <end position="128"/>
    </location>
</feature>
<feature type="region of interest" description="Disordered" evidence="1">
    <location>
        <begin position="768"/>
        <end position="798"/>
    </location>
</feature>
<evidence type="ECO:0000313" key="3">
    <source>
        <dbReference type="EMBL" id="KAI7838796.1"/>
    </source>
</evidence>
<feature type="compositionally biased region" description="Low complexity" evidence="1">
    <location>
        <begin position="188"/>
        <end position="210"/>
    </location>
</feature>
<dbReference type="Proteomes" id="UP001205105">
    <property type="component" value="Unassembled WGS sequence"/>
</dbReference>
<dbReference type="AlphaFoldDB" id="A0AAD5DKX9"/>
<accession>A0AAD5DKX9</accession>
<proteinExistence type="predicted"/>
<dbReference type="Pfam" id="PF26180">
    <property type="entry name" value="PAP-OAS1"/>
    <property type="match status" value="2"/>
</dbReference>